<protein>
    <recommendedName>
        <fullName evidence="6">Transmembrane protein</fullName>
    </recommendedName>
</protein>
<evidence type="ECO:0000256" key="3">
    <source>
        <dbReference type="SAM" id="SignalP"/>
    </source>
</evidence>
<feature type="transmembrane region" description="Helical" evidence="2">
    <location>
        <begin position="228"/>
        <end position="251"/>
    </location>
</feature>
<dbReference type="EMBL" id="BPQB01000044">
    <property type="protein sequence ID" value="GJE94988.1"/>
    <property type="molecule type" value="Genomic_DNA"/>
</dbReference>
<evidence type="ECO:0008006" key="6">
    <source>
        <dbReference type="Google" id="ProtNLM"/>
    </source>
</evidence>
<keyword evidence="2" id="KW-1133">Transmembrane helix</keyword>
<feature type="region of interest" description="Disordered" evidence="1">
    <location>
        <begin position="169"/>
        <end position="192"/>
    </location>
</feature>
<sequence length="335" mass="34381">MPSRFLGTTTVVLVLAGSVFSQDTNATCRPEFSWANNDLKQNPCEVASILASPCYSDEYEIDALTPPTQGWYYQNSGDSECVCNMVWYNLLSCCAECQGGTSQTCAISRLWTSFAAVCAEAPSVPVTIANYSRAIPDGTTVPAWAYINVQTTNNFSAVAAEQFFDTNSSDIGPPSSSASSSSSSSTSSSSSSSTFSLTSSATSSATSSLSSAAPSPTAAASHKSDAGAIAGGVVGGVAGAALIALALVLLLRKYRRGATADHAARSAIDPTVVGSYSPAPPQSPASVGKFYDPNDPTTFPAAHEPPAMGYAYAHNSSVASTEANRPSGYTGVAEV</sequence>
<reference evidence="4 5" key="1">
    <citation type="submission" date="2021-08" db="EMBL/GenBank/DDBJ databases">
        <title>Draft Genome Sequence of Phanerochaete sordida strain YK-624.</title>
        <authorList>
            <person name="Mori T."/>
            <person name="Dohra H."/>
            <person name="Suzuki T."/>
            <person name="Kawagishi H."/>
            <person name="Hirai H."/>
        </authorList>
    </citation>
    <scope>NUCLEOTIDE SEQUENCE [LARGE SCALE GENOMIC DNA]</scope>
    <source>
        <strain evidence="4 5">YK-624</strain>
    </source>
</reference>
<dbReference type="Proteomes" id="UP000703269">
    <property type="component" value="Unassembled WGS sequence"/>
</dbReference>
<proteinExistence type="predicted"/>
<feature type="compositionally biased region" description="Low complexity" evidence="1">
    <location>
        <begin position="173"/>
        <end position="192"/>
    </location>
</feature>
<evidence type="ECO:0000313" key="4">
    <source>
        <dbReference type="EMBL" id="GJE94988.1"/>
    </source>
</evidence>
<name>A0A9P3GHF5_9APHY</name>
<keyword evidence="3" id="KW-0732">Signal</keyword>
<evidence type="ECO:0000313" key="5">
    <source>
        <dbReference type="Proteomes" id="UP000703269"/>
    </source>
</evidence>
<dbReference type="AlphaFoldDB" id="A0A9P3GHF5"/>
<feature type="signal peptide" evidence="3">
    <location>
        <begin position="1"/>
        <end position="21"/>
    </location>
</feature>
<evidence type="ECO:0000256" key="1">
    <source>
        <dbReference type="SAM" id="MobiDB-lite"/>
    </source>
</evidence>
<accession>A0A9P3GHF5</accession>
<comment type="caution">
    <text evidence="4">The sequence shown here is derived from an EMBL/GenBank/DDBJ whole genome shotgun (WGS) entry which is preliminary data.</text>
</comment>
<gene>
    <name evidence="4" type="ORF">PsYK624_111650</name>
</gene>
<organism evidence="4 5">
    <name type="scientific">Phanerochaete sordida</name>
    <dbReference type="NCBI Taxonomy" id="48140"/>
    <lineage>
        <taxon>Eukaryota</taxon>
        <taxon>Fungi</taxon>
        <taxon>Dikarya</taxon>
        <taxon>Basidiomycota</taxon>
        <taxon>Agaricomycotina</taxon>
        <taxon>Agaricomycetes</taxon>
        <taxon>Polyporales</taxon>
        <taxon>Phanerochaetaceae</taxon>
        <taxon>Phanerochaete</taxon>
    </lineage>
</organism>
<keyword evidence="5" id="KW-1185">Reference proteome</keyword>
<keyword evidence="2" id="KW-0812">Transmembrane</keyword>
<keyword evidence="2" id="KW-0472">Membrane</keyword>
<evidence type="ECO:0000256" key="2">
    <source>
        <dbReference type="SAM" id="Phobius"/>
    </source>
</evidence>
<dbReference type="OrthoDB" id="2754894at2759"/>
<feature type="chain" id="PRO_5040117951" description="Transmembrane protein" evidence="3">
    <location>
        <begin position="22"/>
        <end position="335"/>
    </location>
</feature>